<dbReference type="InterPro" id="IPR006020">
    <property type="entry name" value="PTB/PI_dom"/>
</dbReference>
<dbReference type="Pfam" id="PF00640">
    <property type="entry name" value="PID"/>
    <property type="match status" value="1"/>
</dbReference>
<dbReference type="InterPro" id="IPR011993">
    <property type="entry name" value="PH-like_dom_sf"/>
</dbReference>
<accession>A0ABQ9EBE1</accession>
<sequence>MTTPAANNNAFLPDVPIQFDLMSQKDIESGGVTSNLSGPPKRINPFDTSATEVLDTLDAAIDNATYVESYVVRFLGSMEVKSDRGEQLIHETMRQILAARAIHNVFKMTESRLVVSSECMRLVDPSNNGIRTQFALSDISFWAAHHENNRLFGFITRNKQPGATLSTFACHVFECNVSADEICQAIGTATKLAFQALMEKKAVEKIRKVKSQEKDILLSNIQQLDDAGEEDEALAGLPLSPDGKYLILTATDDADDVLQSPDITSTAVASAAVSQQPIQQTNNDDDEESESEA</sequence>
<dbReference type="Gene3D" id="2.30.29.30">
    <property type="entry name" value="Pleckstrin-homology domain (PH domain)/Phosphotyrosine-binding domain (PTB)"/>
    <property type="match status" value="1"/>
</dbReference>
<protein>
    <recommendedName>
        <fullName evidence="2">PID domain-containing protein</fullName>
    </recommendedName>
</protein>
<gene>
    <name evidence="3" type="ORF">KUTeg_020683</name>
</gene>
<dbReference type="EMBL" id="JARBDR010000918">
    <property type="protein sequence ID" value="KAJ8301696.1"/>
    <property type="molecule type" value="Genomic_DNA"/>
</dbReference>
<organism evidence="3 4">
    <name type="scientific">Tegillarca granosa</name>
    <name type="common">Malaysian cockle</name>
    <name type="synonym">Anadara granosa</name>
    <dbReference type="NCBI Taxonomy" id="220873"/>
    <lineage>
        <taxon>Eukaryota</taxon>
        <taxon>Metazoa</taxon>
        <taxon>Spiralia</taxon>
        <taxon>Lophotrochozoa</taxon>
        <taxon>Mollusca</taxon>
        <taxon>Bivalvia</taxon>
        <taxon>Autobranchia</taxon>
        <taxon>Pteriomorphia</taxon>
        <taxon>Arcoida</taxon>
        <taxon>Arcoidea</taxon>
        <taxon>Arcidae</taxon>
        <taxon>Tegillarca</taxon>
    </lineage>
</organism>
<dbReference type="PANTHER" id="PTHR46415">
    <property type="entry name" value="ADAPTOR PROTEIN, PHOSPHOTYROSINE INTERACTION, PH DOMAIN AND LEUCINE ZIPPER-CONTAINING 2"/>
    <property type="match status" value="1"/>
</dbReference>
<feature type="compositionally biased region" description="Acidic residues" evidence="1">
    <location>
        <begin position="283"/>
        <end position="293"/>
    </location>
</feature>
<name>A0ABQ9EBE1_TEGGR</name>
<reference evidence="3 4" key="1">
    <citation type="submission" date="2022-12" db="EMBL/GenBank/DDBJ databases">
        <title>Chromosome-level genome of Tegillarca granosa.</title>
        <authorList>
            <person name="Kim J."/>
        </authorList>
    </citation>
    <scope>NUCLEOTIDE SEQUENCE [LARGE SCALE GENOMIC DNA]</scope>
    <source>
        <strain evidence="3">Teg-2019</strain>
        <tissue evidence="3">Adductor muscle</tissue>
    </source>
</reference>
<dbReference type="PROSITE" id="PS01179">
    <property type="entry name" value="PID"/>
    <property type="match status" value="1"/>
</dbReference>
<feature type="region of interest" description="Disordered" evidence="1">
    <location>
        <begin position="268"/>
        <end position="293"/>
    </location>
</feature>
<dbReference type="SUPFAM" id="SSF50729">
    <property type="entry name" value="PH domain-like"/>
    <property type="match status" value="1"/>
</dbReference>
<feature type="domain" description="PID" evidence="2">
    <location>
        <begin position="69"/>
        <end position="204"/>
    </location>
</feature>
<evidence type="ECO:0000313" key="4">
    <source>
        <dbReference type="Proteomes" id="UP001217089"/>
    </source>
</evidence>
<dbReference type="PANTHER" id="PTHR46415:SF2">
    <property type="entry name" value="BETA, PUTATIVE-RELATED"/>
    <property type="match status" value="1"/>
</dbReference>
<evidence type="ECO:0000256" key="1">
    <source>
        <dbReference type="SAM" id="MobiDB-lite"/>
    </source>
</evidence>
<dbReference type="Proteomes" id="UP001217089">
    <property type="component" value="Unassembled WGS sequence"/>
</dbReference>
<dbReference type="InterPro" id="IPR047181">
    <property type="entry name" value="DP13A/B"/>
</dbReference>
<evidence type="ECO:0000313" key="3">
    <source>
        <dbReference type="EMBL" id="KAJ8301696.1"/>
    </source>
</evidence>
<keyword evidence="4" id="KW-1185">Reference proteome</keyword>
<comment type="caution">
    <text evidence="3">The sequence shown here is derived from an EMBL/GenBank/DDBJ whole genome shotgun (WGS) entry which is preliminary data.</text>
</comment>
<dbReference type="SMART" id="SM00462">
    <property type="entry name" value="PTB"/>
    <property type="match status" value="1"/>
</dbReference>
<evidence type="ECO:0000259" key="2">
    <source>
        <dbReference type="PROSITE" id="PS01179"/>
    </source>
</evidence>
<proteinExistence type="predicted"/>